<dbReference type="Gene3D" id="3.40.50.300">
    <property type="entry name" value="P-loop containing nucleotide triphosphate hydrolases"/>
    <property type="match status" value="1"/>
</dbReference>
<accession>A0AAD6D415</accession>
<reference evidence="2 3" key="1">
    <citation type="journal article" date="2023" name="IMA Fungus">
        <title>Comparative genomic study of the Penicillium genus elucidates a diverse pangenome and 15 lateral gene transfer events.</title>
        <authorList>
            <person name="Petersen C."/>
            <person name="Sorensen T."/>
            <person name="Nielsen M.R."/>
            <person name="Sondergaard T.E."/>
            <person name="Sorensen J.L."/>
            <person name="Fitzpatrick D.A."/>
            <person name="Frisvad J.C."/>
            <person name="Nielsen K.L."/>
        </authorList>
    </citation>
    <scope>NUCLEOTIDE SEQUENCE [LARGE SCALE GENOMIC DNA]</scope>
    <source>
        <strain evidence="2 3">IBT 35679</strain>
    </source>
</reference>
<dbReference type="PANTHER" id="PTHR46082:SF11">
    <property type="entry name" value="AAA+ ATPASE DOMAIN-CONTAINING PROTEIN-RELATED"/>
    <property type="match status" value="1"/>
</dbReference>
<dbReference type="SUPFAM" id="SSF48452">
    <property type="entry name" value="TPR-like"/>
    <property type="match status" value="3"/>
</dbReference>
<evidence type="ECO:0000259" key="1">
    <source>
        <dbReference type="Pfam" id="PF25000"/>
    </source>
</evidence>
<dbReference type="SUPFAM" id="SSF52540">
    <property type="entry name" value="P-loop containing nucleoside triphosphate hydrolases"/>
    <property type="match status" value="1"/>
</dbReference>
<dbReference type="InterPro" id="IPR053137">
    <property type="entry name" value="NLR-like"/>
</dbReference>
<dbReference type="InterPro" id="IPR056681">
    <property type="entry name" value="DUF7779"/>
</dbReference>
<dbReference type="Pfam" id="PF13424">
    <property type="entry name" value="TPR_12"/>
    <property type="match status" value="4"/>
</dbReference>
<dbReference type="Gene3D" id="1.25.40.10">
    <property type="entry name" value="Tetratricopeptide repeat domain"/>
    <property type="match status" value="3"/>
</dbReference>
<gene>
    <name evidence="2" type="ORF">N7494_002462</name>
</gene>
<dbReference type="PRINTS" id="PR00381">
    <property type="entry name" value="KINESINLIGHT"/>
</dbReference>
<evidence type="ECO:0000313" key="3">
    <source>
        <dbReference type="Proteomes" id="UP001220324"/>
    </source>
</evidence>
<proteinExistence type="predicted"/>
<protein>
    <recommendedName>
        <fullName evidence="1">DUF7779 domain-containing protein</fullName>
    </recommendedName>
</protein>
<dbReference type="PANTHER" id="PTHR46082">
    <property type="entry name" value="ATP/GTP-BINDING PROTEIN-RELATED"/>
    <property type="match status" value="1"/>
</dbReference>
<dbReference type="Pfam" id="PF25000">
    <property type="entry name" value="DUF7779"/>
    <property type="match status" value="1"/>
</dbReference>
<dbReference type="Proteomes" id="UP001220324">
    <property type="component" value="Unassembled WGS sequence"/>
</dbReference>
<dbReference type="EMBL" id="JAQIZZ010000002">
    <property type="protein sequence ID" value="KAJ5553084.1"/>
    <property type="molecule type" value="Genomic_DNA"/>
</dbReference>
<organism evidence="2 3">
    <name type="scientific">Penicillium frequentans</name>
    <dbReference type="NCBI Taxonomy" id="3151616"/>
    <lineage>
        <taxon>Eukaryota</taxon>
        <taxon>Fungi</taxon>
        <taxon>Dikarya</taxon>
        <taxon>Ascomycota</taxon>
        <taxon>Pezizomycotina</taxon>
        <taxon>Eurotiomycetes</taxon>
        <taxon>Eurotiomycetidae</taxon>
        <taxon>Eurotiales</taxon>
        <taxon>Aspergillaceae</taxon>
        <taxon>Penicillium</taxon>
    </lineage>
</organism>
<dbReference type="Pfam" id="PF13374">
    <property type="entry name" value="TPR_10"/>
    <property type="match status" value="2"/>
</dbReference>
<dbReference type="InterPro" id="IPR011990">
    <property type="entry name" value="TPR-like_helical_dom_sf"/>
</dbReference>
<comment type="caution">
    <text evidence="2">The sequence shown here is derived from an EMBL/GenBank/DDBJ whole genome shotgun (WGS) entry which is preliminary data.</text>
</comment>
<keyword evidence="3" id="KW-1185">Reference proteome</keyword>
<evidence type="ECO:0000313" key="2">
    <source>
        <dbReference type="EMBL" id="KAJ5553084.1"/>
    </source>
</evidence>
<sequence length="981" mass="110309">MGSDGELAAASTQMEEAMNELNQALGLATFRTVDAMSEVLQSIVGNGEFLVSNATLIEERTAAIQDNTTTIIDQNQELASNQKAMTDIQQETLQKLGEYFGQVEIAPKPLESPPEPISTVPFNRDPEFINRATLLDVVNKRLAKLHSDEKDTNSRSRVAFVGLGGVGKSQLAIECSYRIREQSPDTWVFWVYASNTARFEQSYWEIANRAKITGRDDPQVNIFKLVCDWLQDAKNKNWVLILDNVDDVSILQAPISVNKETQVKNGNGAFKQSLSTFIPQVQHGLLILTTRSRSVASKLVNDSDIIAVNPMDKSQASALMEEKLGMQANKENVLELIEALEFMPLAIVQAAAYIKCRAPRFSVPQYLETLQKNDHKTARLLNYEAGHRQRDWEAKNSILITWQLSFDYIRKTRPSAADLLSLMSFFDRQGIPEDLLHDVKAQKDASGSDDDSIADYDSDDEFEDDIMTLRDYSFISMSQDAKVFEMHRLVQLSTRTWLETSGQIERWKELFIEKLYNGFPSGEYEDWGKCQLLFSHVKSAMSQQPNSEESLQKWASLLNQGLSYALDRGIMIDIEPMAVKAMKAYKKVFGAEHPDTLMSMGSLAATFWRLGRFPEAEMLAVQVAETSKRIHGAEHPDTLTWMSNLAAILSDSGRLQEAERLKAQVVETSKRVLGEDHPDTLGRMRNLALTFSSLGRDLEAEALEMQVLEAQKRVLGEEHPHVLITLNNLAVMFLNQGRFLEAKVLEEKVLEARRRVLGEEHPHTLNTSNNLAVAFWNLGQFPESEALQTQVLETRKRVLGEDHPETLISMSNLASALSHLDRLPEAEVLQMQVLETRKRILGEEHPDTLLSMGEQAFTLLSLGQSLEAHTLQVQVVEAQKRILGEEHPNTLTSMNNLASTCWKLDRFLEAEALHVQILETRKMVLGEDHPDTLTSMDNLAFVFRDLGRLPEAKALETQVLQARMAKIGGNHSDTLESTADL</sequence>
<dbReference type="InterPro" id="IPR027417">
    <property type="entry name" value="P-loop_NTPase"/>
</dbReference>
<dbReference type="AlphaFoldDB" id="A0AAD6D415"/>
<name>A0AAD6D415_9EURO</name>
<feature type="domain" description="DUF7779" evidence="1">
    <location>
        <begin position="411"/>
        <end position="499"/>
    </location>
</feature>